<dbReference type="EC" id="2.4.-.-" evidence="3"/>
<evidence type="ECO:0000259" key="2">
    <source>
        <dbReference type="Pfam" id="PF13439"/>
    </source>
</evidence>
<keyword evidence="3" id="KW-0808">Transferase</keyword>
<dbReference type="InterPro" id="IPR028098">
    <property type="entry name" value="Glyco_trans_4-like_N"/>
</dbReference>
<reference evidence="3" key="1">
    <citation type="journal article" date="2022" name="Nat. Microbiol.">
        <title>Unique mobile elements and scalable gene flow at the prokaryote-eukaryote boundary revealed by circularized Asgard archaea genomes.</title>
        <authorList>
            <person name="Wu F."/>
            <person name="Speth D.R."/>
            <person name="Philosof A."/>
            <person name="Cremiere A."/>
            <person name="Narayanan A."/>
            <person name="Barco R.A."/>
            <person name="Connon S.A."/>
            <person name="Amend J.P."/>
            <person name="Antoshechkin I.A."/>
            <person name="Orphan V.J."/>
        </authorList>
    </citation>
    <scope>NUCLEOTIDE SEQUENCE</scope>
    <source>
        <strain evidence="3">PM71</strain>
    </source>
</reference>
<keyword evidence="3" id="KW-0328">Glycosyltransferase</keyword>
<evidence type="ECO:0000313" key="3">
    <source>
        <dbReference type="EMBL" id="UJG41548.1"/>
    </source>
</evidence>
<dbReference type="Pfam" id="PF13439">
    <property type="entry name" value="Glyco_transf_4"/>
    <property type="match status" value="1"/>
</dbReference>
<name>A0A9Y1FME7_9ARCH</name>
<dbReference type="Proteomes" id="UP001201020">
    <property type="component" value="Chromosome"/>
</dbReference>
<organism evidence="3">
    <name type="scientific">Candidatus Heimdallarchaeum aukensis</name>
    <dbReference type="NCBI Taxonomy" id="2876573"/>
    <lineage>
        <taxon>Archaea</taxon>
        <taxon>Promethearchaeati</taxon>
        <taxon>Candidatus Heimdallarchaeota</taxon>
        <taxon>Candidatus Heimdallarchaeia (ex Rinke et al. 2021) (nom. nud.)</taxon>
        <taxon>Candidatus Heimdallarchaeales</taxon>
        <taxon>Candidatus Heimdallarchaeaceae</taxon>
        <taxon>Candidatus Heimdallarchaeum</taxon>
    </lineage>
</organism>
<dbReference type="PANTHER" id="PTHR45947:SF3">
    <property type="entry name" value="SULFOQUINOVOSYL TRANSFERASE SQD2"/>
    <property type="match status" value="1"/>
</dbReference>
<dbReference type="Pfam" id="PF00534">
    <property type="entry name" value="Glycos_transf_1"/>
    <property type="match status" value="1"/>
</dbReference>
<dbReference type="InterPro" id="IPR001296">
    <property type="entry name" value="Glyco_trans_1"/>
</dbReference>
<feature type="domain" description="Glycosyl transferase family 1" evidence="1">
    <location>
        <begin position="206"/>
        <end position="375"/>
    </location>
</feature>
<dbReference type="AlphaFoldDB" id="A0A9Y1FME7"/>
<evidence type="ECO:0000259" key="1">
    <source>
        <dbReference type="Pfam" id="PF00534"/>
    </source>
</evidence>
<dbReference type="InterPro" id="IPR050194">
    <property type="entry name" value="Glycosyltransferase_grp1"/>
</dbReference>
<dbReference type="EMBL" id="CP084166">
    <property type="protein sequence ID" value="UJG41548.1"/>
    <property type="molecule type" value="Genomic_DNA"/>
</dbReference>
<feature type="domain" description="Glycosyltransferase subfamily 4-like N-terminal" evidence="2">
    <location>
        <begin position="80"/>
        <end position="199"/>
    </location>
</feature>
<accession>A0A9Y1FME7</accession>
<proteinExistence type="predicted"/>
<gene>
    <name evidence="3" type="ORF">K9W45_03555</name>
</gene>
<dbReference type="PANTHER" id="PTHR45947">
    <property type="entry name" value="SULFOQUINOVOSYL TRANSFERASE SQD2"/>
    <property type="match status" value="1"/>
</dbReference>
<dbReference type="SUPFAM" id="SSF53756">
    <property type="entry name" value="UDP-Glycosyltransferase/glycogen phosphorylase"/>
    <property type="match status" value="1"/>
</dbReference>
<sequence>MNNVKKKLLVITHSYNSFIKYQIESLSKYFSDIYVLVRYNPIAQIANYFAIDYLTPFKKSTRINLQQVPTNIHIFVTPVYYLPIKIFGNYLAKSHFRAVKRVIDINKIQFDLIHCHFTWSSGFVGMKLKEEFNVPLIITAHGYDIYSLPFKNNKWMRRIQKVLNKADKIITVSKSNIDYIEKLDVKTDVTLIPNGFSPDIFFPIEKDQARRNLNIPLNKYVIVSIGNLIKNKGHKFLVDAINIIKKTSDLDIICFIIGGGILKKKLKKQIKRLGLSDNIFLKDYRPYSEIPIWMNSADLFVLPSIQESFGVVVLESLACGTPVVATRNGGSEEVLTSKELGLLCEVGNSSNLAKYIEQALEKDWDKKRLVKYAEKFSWEKISEDLFYIYQEVLD</sequence>
<dbReference type="Gene3D" id="3.40.50.2000">
    <property type="entry name" value="Glycogen Phosphorylase B"/>
    <property type="match status" value="2"/>
</dbReference>
<protein>
    <submittedName>
        <fullName evidence="3">Glycosyltransferase</fullName>
        <ecNumber evidence="3">2.4.-.-</ecNumber>
    </submittedName>
</protein>
<dbReference type="GO" id="GO:0016757">
    <property type="term" value="F:glycosyltransferase activity"/>
    <property type="evidence" value="ECO:0007669"/>
    <property type="project" value="UniProtKB-KW"/>
</dbReference>